<evidence type="ECO:0000313" key="3">
    <source>
        <dbReference type="EMBL" id="GAQ83943.1"/>
    </source>
</evidence>
<dbReference type="FunFam" id="3.60.110.10:FF:000005">
    <property type="entry name" value="nitrilase homolog 1 isoform X1"/>
    <property type="match status" value="1"/>
</dbReference>
<feature type="domain" description="CN hydrolase" evidence="2">
    <location>
        <begin position="17"/>
        <end position="267"/>
    </location>
</feature>
<dbReference type="Proteomes" id="UP000054558">
    <property type="component" value="Unassembled WGS sequence"/>
</dbReference>
<dbReference type="AlphaFoldDB" id="A0A1Y1I0G3"/>
<evidence type="ECO:0000259" key="2">
    <source>
        <dbReference type="PROSITE" id="PS50263"/>
    </source>
</evidence>
<dbReference type="InterPro" id="IPR036526">
    <property type="entry name" value="C-N_Hydrolase_sf"/>
</dbReference>
<dbReference type="GO" id="GO:0016811">
    <property type="term" value="F:hydrolase activity, acting on carbon-nitrogen (but not peptide) bonds, in linear amides"/>
    <property type="evidence" value="ECO:0007669"/>
    <property type="project" value="InterPro"/>
</dbReference>
<reference evidence="3 4" key="1">
    <citation type="journal article" date="2014" name="Nat. Commun.">
        <title>Klebsormidium flaccidum genome reveals primary factors for plant terrestrial adaptation.</title>
        <authorList>
            <person name="Hori K."/>
            <person name="Maruyama F."/>
            <person name="Fujisawa T."/>
            <person name="Togashi T."/>
            <person name="Yamamoto N."/>
            <person name="Seo M."/>
            <person name="Sato S."/>
            <person name="Yamada T."/>
            <person name="Mori H."/>
            <person name="Tajima N."/>
            <person name="Moriyama T."/>
            <person name="Ikeuchi M."/>
            <person name="Watanabe M."/>
            <person name="Wada H."/>
            <person name="Kobayashi K."/>
            <person name="Saito M."/>
            <person name="Masuda T."/>
            <person name="Sasaki-Sekimoto Y."/>
            <person name="Mashiguchi K."/>
            <person name="Awai K."/>
            <person name="Shimojima M."/>
            <person name="Masuda S."/>
            <person name="Iwai M."/>
            <person name="Nobusawa T."/>
            <person name="Narise T."/>
            <person name="Kondo S."/>
            <person name="Saito H."/>
            <person name="Sato R."/>
            <person name="Murakawa M."/>
            <person name="Ihara Y."/>
            <person name="Oshima-Yamada Y."/>
            <person name="Ohtaka K."/>
            <person name="Satoh M."/>
            <person name="Sonobe K."/>
            <person name="Ishii M."/>
            <person name="Ohtani R."/>
            <person name="Kanamori-Sato M."/>
            <person name="Honoki R."/>
            <person name="Miyazaki D."/>
            <person name="Mochizuki H."/>
            <person name="Umetsu J."/>
            <person name="Higashi K."/>
            <person name="Shibata D."/>
            <person name="Kamiya Y."/>
            <person name="Sato N."/>
            <person name="Nakamura Y."/>
            <person name="Tabata S."/>
            <person name="Ida S."/>
            <person name="Kurokawa K."/>
            <person name="Ohta H."/>
        </authorList>
    </citation>
    <scope>NUCLEOTIDE SEQUENCE [LARGE SCALE GENOMIC DNA]</scope>
    <source>
        <strain evidence="3 4">NIES-2285</strain>
    </source>
</reference>
<dbReference type="SUPFAM" id="SSF56317">
    <property type="entry name" value="Carbon-nitrogen hydrolase"/>
    <property type="match status" value="1"/>
</dbReference>
<dbReference type="PANTHER" id="PTHR23088">
    <property type="entry name" value="NITRILASE-RELATED"/>
    <property type="match status" value="1"/>
</dbReference>
<sequence length="303" mass="32814">MASPNDAARASVERKGSKVAVAQMRSTGDIEANFETVASLVKDAASASCSMLFLPESFSFIGTRGSEGIAIADQLDGPLMGRYRQLARDHSIWLSLGGFQETSTEPNRLHNTHVIVNDSGDIAAVYRKIHLFDVDVPNGPKLLESASTAPGSELVVTDSPAGRLGVTTCYDLRFPQMYQQLRFRHGAEILLVPSAFTKTTGEAHWEVLLRARAIECQCYVIAAAQAGRHNEKRESFGDALIIDPWGRIVARLEDPLAVGIATAEIDLAALQSVRTSMPVAQHRRYDIYGDSGASDGRGVRSTL</sequence>
<keyword evidence="1 3" id="KW-0378">Hydrolase</keyword>
<dbReference type="OrthoDB" id="10250282at2759"/>
<evidence type="ECO:0000313" key="4">
    <source>
        <dbReference type="Proteomes" id="UP000054558"/>
    </source>
</evidence>
<accession>A0A1Y1I0G3</accession>
<organism evidence="3 4">
    <name type="scientific">Klebsormidium nitens</name>
    <name type="common">Green alga</name>
    <name type="synonym">Ulothrix nitens</name>
    <dbReference type="NCBI Taxonomy" id="105231"/>
    <lineage>
        <taxon>Eukaryota</taxon>
        <taxon>Viridiplantae</taxon>
        <taxon>Streptophyta</taxon>
        <taxon>Klebsormidiophyceae</taxon>
        <taxon>Klebsormidiales</taxon>
        <taxon>Klebsormidiaceae</taxon>
        <taxon>Klebsormidium</taxon>
    </lineage>
</organism>
<dbReference type="InterPro" id="IPR003010">
    <property type="entry name" value="C-N_Hydrolase"/>
</dbReference>
<keyword evidence="4" id="KW-1185">Reference proteome</keyword>
<dbReference type="PANTHER" id="PTHR23088:SF27">
    <property type="entry name" value="DEAMINATED GLUTATHIONE AMIDASE"/>
    <property type="match status" value="1"/>
</dbReference>
<dbReference type="EMBL" id="DF237118">
    <property type="protein sequence ID" value="GAQ83943.1"/>
    <property type="molecule type" value="Genomic_DNA"/>
</dbReference>
<dbReference type="Pfam" id="PF00795">
    <property type="entry name" value="CN_hydrolase"/>
    <property type="match status" value="1"/>
</dbReference>
<dbReference type="PROSITE" id="PS50263">
    <property type="entry name" value="CN_HYDROLASE"/>
    <property type="match status" value="1"/>
</dbReference>
<gene>
    <name evidence="3" type="ORF">KFL_001690210</name>
</gene>
<protein>
    <submittedName>
        <fullName evidence="3">Carbon-nitrogen hydrolase</fullName>
    </submittedName>
</protein>
<proteinExistence type="predicted"/>
<dbReference type="Gene3D" id="3.60.110.10">
    <property type="entry name" value="Carbon-nitrogen hydrolase"/>
    <property type="match status" value="1"/>
</dbReference>
<dbReference type="OMA" id="MRVAVCQ"/>
<dbReference type="CDD" id="cd07572">
    <property type="entry name" value="nit"/>
    <property type="match status" value="1"/>
</dbReference>
<name>A0A1Y1I0G3_KLENI</name>
<dbReference type="InterPro" id="IPR045254">
    <property type="entry name" value="Nit1/2_C-N_Hydrolase"/>
</dbReference>
<evidence type="ECO:0000256" key="1">
    <source>
        <dbReference type="ARBA" id="ARBA00022801"/>
    </source>
</evidence>
<dbReference type="STRING" id="105231.A0A1Y1I0G3"/>